<name>A0A1M5E557_9HYPH</name>
<organism evidence="2 3">
    <name type="scientific">Kaistia soli DSM 19436</name>
    <dbReference type="NCBI Taxonomy" id="1122133"/>
    <lineage>
        <taxon>Bacteria</taxon>
        <taxon>Pseudomonadati</taxon>
        <taxon>Pseudomonadota</taxon>
        <taxon>Alphaproteobacteria</taxon>
        <taxon>Hyphomicrobiales</taxon>
        <taxon>Kaistiaceae</taxon>
        <taxon>Kaistia</taxon>
    </lineage>
</organism>
<dbReference type="RefSeq" id="WP_073053833.1">
    <property type="nucleotide sequence ID" value="NZ_FQUP01000002.1"/>
</dbReference>
<gene>
    <name evidence="2" type="ORF">SAMN02745157_2893</name>
</gene>
<feature type="transmembrane region" description="Helical" evidence="1">
    <location>
        <begin position="57"/>
        <end position="77"/>
    </location>
</feature>
<reference evidence="2 3" key="1">
    <citation type="submission" date="2016-11" db="EMBL/GenBank/DDBJ databases">
        <authorList>
            <person name="Jaros S."/>
            <person name="Januszkiewicz K."/>
            <person name="Wedrychowicz H."/>
        </authorList>
    </citation>
    <scope>NUCLEOTIDE SEQUENCE [LARGE SCALE GENOMIC DNA]</scope>
    <source>
        <strain evidence="2 3">DSM 19436</strain>
    </source>
</reference>
<dbReference type="AlphaFoldDB" id="A0A1M5E557"/>
<dbReference type="STRING" id="1122133.SAMN02745157_2893"/>
<feature type="transmembrane region" description="Helical" evidence="1">
    <location>
        <begin position="24"/>
        <end position="45"/>
    </location>
</feature>
<keyword evidence="1" id="KW-0812">Transmembrane</keyword>
<keyword evidence="1" id="KW-0472">Membrane</keyword>
<keyword evidence="1" id="KW-1133">Transmembrane helix</keyword>
<evidence type="ECO:0000313" key="2">
    <source>
        <dbReference type="EMBL" id="SHF74300.1"/>
    </source>
</evidence>
<sequence>MSAALPGRTHAPEDPARPFPMRDLWWLVPGFALWFTALSTVYALHHIGCTFGWSARTIHLGLAAALAIHLAAIGILCRIELRRGASRDFGHTGRFMHWVILGTLLAALGKVVLTLAPALFLSVCL</sequence>
<evidence type="ECO:0000256" key="1">
    <source>
        <dbReference type="SAM" id="Phobius"/>
    </source>
</evidence>
<dbReference type="EMBL" id="FQUP01000002">
    <property type="protein sequence ID" value="SHF74300.1"/>
    <property type="molecule type" value="Genomic_DNA"/>
</dbReference>
<dbReference type="OrthoDB" id="7277252at2"/>
<protein>
    <submittedName>
        <fullName evidence="2">Uncharacterized protein</fullName>
    </submittedName>
</protein>
<keyword evidence="3" id="KW-1185">Reference proteome</keyword>
<dbReference type="Proteomes" id="UP000184485">
    <property type="component" value="Unassembled WGS sequence"/>
</dbReference>
<evidence type="ECO:0000313" key="3">
    <source>
        <dbReference type="Proteomes" id="UP000184485"/>
    </source>
</evidence>
<feature type="transmembrane region" description="Helical" evidence="1">
    <location>
        <begin position="98"/>
        <end position="120"/>
    </location>
</feature>
<proteinExistence type="predicted"/>
<accession>A0A1M5E557</accession>